<dbReference type="Proteomes" id="UP001176961">
    <property type="component" value="Unassembled WGS sequence"/>
</dbReference>
<evidence type="ECO:0000256" key="1">
    <source>
        <dbReference type="SAM" id="MobiDB-lite"/>
    </source>
</evidence>
<accession>A0AA36GPD2</accession>
<feature type="compositionally biased region" description="Basic and acidic residues" evidence="1">
    <location>
        <begin position="116"/>
        <end position="139"/>
    </location>
</feature>
<organism evidence="2 3">
    <name type="scientific">Cylicocyclus nassatus</name>
    <name type="common">Nematode worm</name>
    <dbReference type="NCBI Taxonomy" id="53992"/>
    <lineage>
        <taxon>Eukaryota</taxon>
        <taxon>Metazoa</taxon>
        <taxon>Ecdysozoa</taxon>
        <taxon>Nematoda</taxon>
        <taxon>Chromadorea</taxon>
        <taxon>Rhabditida</taxon>
        <taxon>Rhabditina</taxon>
        <taxon>Rhabditomorpha</taxon>
        <taxon>Strongyloidea</taxon>
        <taxon>Strongylidae</taxon>
        <taxon>Cylicocyclus</taxon>
    </lineage>
</organism>
<comment type="caution">
    <text evidence="2">The sequence shown here is derived from an EMBL/GenBank/DDBJ whole genome shotgun (WGS) entry which is preliminary data.</text>
</comment>
<dbReference type="EMBL" id="CATQJL010000112">
    <property type="protein sequence ID" value="CAJ0595862.1"/>
    <property type="molecule type" value="Genomic_DNA"/>
</dbReference>
<reference evidence="2" key="1">
    <citation type="submission" date="2023-07" db="EMBL/GenBank/DDBJ databases">
        <authorList>
            <consortium name="CYATHOMIX"/>
        </authorList>
    </citation>
    <scope>NUCLEOTIDE SEQUENCE</scope>
    <source>
        <strain evidence="2">N/A</strain>
    </source>
</reference>
<gene>
    <name evidence="2" type="ORF">CYNAS_LOCUS7845</name>
</gene>
<dbReference type="AlphaFoldDB" id="A0AA36GPD2"/>
<name>A0AA36GPD2_CYLNA</name>
<evidence type="ECO:0000313" key="2">
    <source>
        <dbReference type="EMBL" id="CAJ0595862.1"/>
    </source>
</evidence>
<evidence type="ECO:0000313" key="3">
    <source>
        <dbReference type="Proteomes" id="UP001176961"/>
    </source>
</evidence>
<proteinExistence type="predicted"/>
<feature type="region of interest" description="Disordered" evidence="1">
    <location>
        <begin position="107"/>
        <end position="139"/>
    </location>
</feature>
<sequence>MGVTDNSDFFYASYYFRRPLMPDQIYSTPYSGSPLPYPPPPGANVPVTPTSTYRHGPRSESGSIRRGPGSEYSAPGGVYAPPQLTPPMILPPTELYGTIPRATLIPRNGPISTIQDPKDLPFLDPNRKQETQTREELIY</sequence>
<protein>
    <submittedName>
        <fullName evidence="2">Uncharacterized protein</fullName>
    </submittedName>
</protein>
<feature type="region of interest" description="Disordered" evidence="1">
    <location>
        <begin position="29"/>
        <end position="86"/>
    </location>
</feature>
<keyword evidence="3" id="KW-1185">Reference proteome</keyword>